<accession>A0ABS6XIF0</accession>
<evidence type="ECO:0000313" key="3">
    <source>
        <dbReference type="Proteomes" id="UP001197214"/>
    </source>
</evidence>
<evidence type="ECO:0000256" key="1">
    <source>
        <dbReference type="SAM" id="Phobius"/>
    </source>
</evidence>
<sequence length="146" mass="15832">MRPTSIKRFEIFYLLAFAVSVLNIFVGWNGAIDRMRETSPGTEVYGPAILVGGLAISAIITFLLWYFTARKASNVARWIVVIFFLFSLVSTLISLSHGTFATGISGILSIVSLVLEAGAVAMLFQADARVWFAGASDPEATADTFE</sequence>
<keyword evidence="1" id="KW-0472">Membrane</keyword>
<feature type="transmembrane region" description="Helical" evidence="1">
    <location>
        <begin position="12"/>
        <end position="32"/>
    </location>
</feature>
<feature type="transmembrane region" description="Helical" evidence="1">
    <location>
        <begin position="103"/>
        <end position="124"/>
    </location>
</feature>
<protein>
    <submittedName>
        <fullName evidence="2">Uncharacterized protein</fullName>
    </submittedName>
</protein>
<keyword evidence="1" id="KW-1133">Transmembrane helix</keyword>
<dbReference type="Proteomes" id="UP001197214">
    <property type="component" value="Unassembled WGS sequence"/>
</dbReference>
<evidence type="ECO:0000313" key="2">
    <source>
        <dbReference type="EMBL" id="MBW4329960.1"/>
    </source>
</evidence>
<proteinExistence type="predicted"/>
<gene>
    <name evidence="2" type="ORF">KY084_03610</name>
</gene>
<keyword evidence="3" id="KW-1185">Reference proteome</keyword>
<dbReference type="RefSeq" id="WP_219237055.1">
    <property type="nucleotide sequence ID" value="NZ_JAHWZX010000002.1"/>
</dbReference>
<keyword evidence="1" id="KW-0812">Transmembrane</keyword>
<organism evidence="2 3">
    <name type="scientific">Stakelama flava</name>
    <dbReference type="NCBI Taxonomy" id="2860338"/>
    <lineage>
        <taxon>Bacteria</taxon>
        <taxon>Pseudomonadati</taxon>
        <taxon>Pseudomonadota</taxon>
        <taxon>Alphaproteobacteria</taxon>
        <taxon>Sphingomonadales</taxon>
        <taxon>Sphingomonadaceae</taxon>
        <taxon>Stakelama</taxon>
    </lineage>
</organism>
<reference evidence="2 3" key="1">
    <citation type="submission" date="2021-07" db="EMBL/GenBank/DDBJ databases">
        <title>Stakelama flava sp. nov., a novel endophytic bacterium isolated from branch of Kandelia candel.</title>
        <authorList>
            <person name="Tuo L."/>
        </authorList>
    </citation>
    <scope>NUCLEOTIDE SEQUENCE [LARGE SCALE GENOMIC DNA]</scope>
    <source>
        <strain evidence="2 3">CBK3Z-3</strain>
    </source>
</reference>
<comment type="caution">
    <text evidence="2">The sequence shown here is derived from an EMBL/GenBank/DDBJ whole genome shotgun (WGS) entry which is preliminary data.</text>
</comment>
<feature type="transmembrane region" description="Helical" evidence="1">
    <location>
        <begin position="44"/>
        <end position="66"/>
    </location>
</feature>
<feature type="transmembrane region" description="Helical" evidence="1">
    <location>
        <begin position="78"/>
        <end position="97"/>
    </location>
</feature>
<dbReference type="EMBL" id="JAHWZX010000002">
    <property type="protein sequence ID" value="MBW4329960.1"/>
    <property type="molecule type" value="Genomic_DNA"/>
</dbReference>
<name>A0ABS6XIF0_9SPHN</name>